<keyword evidence="3" id="KW-1185">Reference proteome</keyword>
<evidence type="ECO:0000313" key="3">
    <source>
        <dbReference type="Proteomes" id="UP001139494"/>
    </source>
</evidence>
<protein>
    <submittedName>
        <fullName evidence="2">Uncharacterized protein</fullName>
    </submittedName>
</protein>
<evidence type="ECO:0000313" key="2">
    <source>
        <dbReference type="EMBL" id="MCQ4332439.1"/>
    </source>
</evidence>
<dbReference type="PROSITE" id="PS51257">
    <property type="entry name" value="PROKAR_LIPOPROTEIN"/>
    <property type="match status" value="1"/>
</dbReference>
<dbReference type="Proteomes" id="UP001139494">
    <property type="component" value="Unassembled WGS sequence"/>
</dbReference>
<reference evidence="2" key="1">
    <citation type="journal article" date="2023" name="Front. Microbiol.">
        <title>Genomic-based phylogenetic and metabolic analyses of the genus Natronomonas, and description of Natronomonas aquatica sp. nov.</title>
        <authorList>
            <person name="Garcia-Roldan A."/>
            <person name="Duran-Viseras A."/>
            <person name="de la Haba R.R."/>
            <person name="Corral P."/>
            <person name="Sanchez-Porro C."/>
            <person name="Ventosa A."/>
        </authorList>
    </citation>
    <scope>NUCLEOTIDE SEQUENCE</scope>
    <source>
        <strain evidence="2">F2-12</strain>
    </source>
</reference>
<name>A0A9R1CRN8_9EURY</name>
<comment type="caution">
    <text evidence="2">The sequence shown here is derived from an EMBL/GenBank/DDBJ whole genome shotgun (WGS) entry which is preliminary data.</text>
</comment>
<feature type="compositionally biased region" description="Basic and acidic residues" evidence="1">
    <location>
        <begin position="35"/>
        <end position="49"/>
    </location>
</feature>
<accession>A0A9R1CRN8</accession>
<dbReference type="RefSeq" id="WP_256028364.1">
    <property type="nucleotide sequence ID" value="NZ_JAHLKM010000002.1"/>
</dbReference>
<organism evidence="2 3">
    <name type="scientific">Natronomonas aquatica</name>
    <dbReference type="NCBI Taxonomy" id="2841590"/>
    <lineage>
        <taxon>Archaea</taxon>
        <taxon>Methanobacteriati</taxon>
        <taxon>Methanobacteriota</taxon>
        <taxon>Stenosarchaea group</taxon>
        <taxon>Halobacteria</taxon>
        <taxon>Halobacteriales</taxon>
        <taxon>Natronomonadaceae</taxon>
        <taxon>Natronomonas</taxon>
    </lineage>
</organism>
<proteinExistence type="predicted"/>
<evidence type="ECO:0000256" key="1">
    <source>
        <dbReference type="SAM" id="MobiDB-lite"/>
    </source>
</evidence>
<feature type="region of interest" description="Disordered" evidence="1">
    <location>
        <begin position="28"/>
        <end position="61"/>
    </location>
</feature>
<sequence>MGRFLKRRRVIGAAASGLGAGIAGCLGGNESEGGEDSHEHDHNHDHNDDGGSDTAADDDVDPALRLDGTALSEAFPIELVEPDVDPFEGFAAGEQRVANVHWHGEDLSHWHHQPLRIPLGGTRRVRTRFVDRNERELPVGPAESYHQSVRTTAGTADELTSITVEGAHVTFTGDAAGTGGVAFRLHDSEDDTVAWTSPDLEIAVGE</sequence>
<dbReference type="EMBL" id="JAHLKM010000002">
    <property type="protein sequence ID" value="MCQ4332439.1"/>
    <property type="molecule type" value="Genomic_DNA"/>
</dbReference>
<dbReference type="AlphaFoldDB" id="A0A9R1CRN8"/>
<gene>
    <name evidence="2" type="ORF">KM295_02845</name>
</gene>